<organism evidence="7 8">
    <name type="scientific">Hemibagrus guttatus</name>
    <dbReference type="NCBI Taxonomy" id="175788"/>
    <lineage>
        <taxon>Eukaryota</taxon>
        <taxon>Metazoa</taxon>
        <taxon>Chordata</taxon>
        <taxon>Craniata</taxon>
        <taxon>Vertebrata</taxon>
        <taxon>Euteleostomi</taxon>
        <taxon>Actinopterygii</taxon>
        <taxon>Neopterygii</taxon>
        <taxon>Teleostei</taxon>
        <taxon>Ostariophysi</taxon>
        <taxon>Siluriformes</taxon>
        <taxon>Bagridae</taxon>
        <taxon>Hemibagrus</taxon>
    </lineage>
</organism>
<dbReference type="SUPFAM" id="SSF81321">
    <property type="entry name" value="Family A G protein-coupled receptor-like"/>
    <property type="match status" value="1"/>
</dbReference>
<dbReference type="GO" id="GO:0005886">
    <property type="term" value="C:plasma membrane"/>
    <property type="evidence" value="ECO:0007669"/>
    <property type="project" value="TreeGrafter"/>
</dbReference>
<dbReference type="Gene3D" id="1.20.1070.10">
    <property type="entry name" value="Rhodopsin 7-helix transmembrane proteins"/>
    <property type="match status" value="1"/>
</dbReference>
<evidence type="ECO:0000256" key="2">
    <source>
        <dbReference type="ARBA" id="ARBA00022692"/>
    </source>
</evidence>
<dbReference type="InterPro" id="IPR000276">
    <property type="entry name" value="GPCR_Rhodpsn"/>
</dbReference>
<evidence type="ECO:0000313" key="7">
    <source>
        <dbReference type="EMBL" id="KAK3515265.1"/>
    </source>
</evidence>
<keyword evidence="8" id="KW-1185">Reference proteome</keyword>
<keyword evidence="3 5" id="KW-1133">Transmembrane helix</keyword>
<dbReference type="PROSITE" id="PS50262">
    <property type="entry name" value="G_PROTEIN_RECEP_F1_2"/>
    <property type="match status" value="1"/>
</dbReference>
<comment type="subcellular location">
    <subcellularLocation>
        <location evidence="1">Membrane</location>
    </subcellularLocation>
</comment>
<dbReference type="AlphaFoldDB" id="A0AAE0Q7Z0"/>
<dbReference type="Pfam" id="PF00001">
    <property type="entry name" value="7tm_1"/>
    <property type="match status" value="1"/>
</dbReference>
<dbReference type="EMBL" id="JAUCMX010000020">
    <property type="protein sequence ID" value="KAK3515265.1"/>
    <property type="molecule type" value="Genomic_DNA"/>
</dbReference>
<dbReference type="GO" id="GO:0071398">
    <property type="term" value="P:cellular response to fatty acid"/>
    <property type="evidence" value="ECO:0007669"/>
    <property type="project" value="TreeGrafter"/>
</dbReference>
<accession>A0AAE0Q7Z0</accession>
<evidence type="ECO:0000256" key="3">
    <source>
        <dbReference type="ARBA" id="ARBA00022989"/>
    </source>
</evidence>
<proteinExistence type="predicted"/>
<dbReference type="PANTHER" id="PTHR45822">
    <property type="entry name" value="FREE FATTY ACID RECEPTOR 2-RELATED"/>
    <property type="match status" value="1"/>
</dbReference>
<feature type="transmembrane region" description="Helical" evidence="5">
    <location>
        <begin position="12"/>
        <end position="33"/>
    </location>
</feature>
<dbReference type="PANTHER" id="PTHR45822:SF8">
    <property type="entry name" value="FREE FATTY ACID RECEPTOR 3-RELATED"/>
    <property type="match status" value="1"/>
</dbReference>
<keyword evidence="2 5" id="KW-0812">Transmembrane</keyword>
<comment type="caution">
    <text evidence="7">The sequence shown here is derived from an EMBL/GenBank/DDBJ whole genome shotgun (WGS) entry which is preliminary data.</text>
</comment>
<evidence type="ECO:0000256" key="5">
    <source>
        <dbReference type="SAM" id="Phobius"/>
    </source>
</evidence>
<feature type="transmembrane region" description="Helical" evidence="5">
    <location>
        <begin position="124"/>
        <end position="146"/>
    </location>
</feature>
<gene>
    <name evidence="7" type="ORF">QTP70_013034</name>
</gene>
<feature type="transmembrane region" description="Helical" evidence="5">
    <location>
        <begin position="86"/>
        <end position="104"/>
    </location>
</feature>
<dbReference type="InterPro" id="IPR017452">
    <property type="entry name" value="GPCR_Rhodpsn_7TM"/>
</dbReference>
<sequence>MKWTKNLSNLVLAVDAVTLIAGLPANLLAFYVFIHKVKQQATPIYVLLLSLTISDLIFLFFLPLRMKEAADMNWTMSYSLCPLSGFIFYATIYNSTLLLMAISVERYLRVAFPIKYRLKQHPRYAMIACVIFWVVSMVHCSPVYIIQYYNSNDTISDPANKECYYAFTQKQLMIILSVRFELFVVLFFIPFIICSFCYIKFILILSRLPSIKASEALQGHLACHSHPPGFYHLLHAVQCVPC</sequence>
<feature type="transmembrane region" description="Helical" evidence="5">
    <location>
        <begin position="182"/>
        <end position="205"/>
    </location>
</feature>
<dbReference type="GO" id="GO:0004930">
    <property type="term" value="F:G protein-coupled receptor activity"/>
    <property type="evidence" value="ECO:0007669"/>
    <property type="project" value="InterPro"/>
</dbReference>
<evidence type="ECO:0000313" key="8">
    <source>
        <dbReference type="Proteomes" id="UP001274896"/>
    </source>
</evidence>
<reference evidence="7" key="1">
    <citation type="submission" date="2023-06" db="EMBL/GenBank/DDBJ databases">
        <title>Male Hemibagrus guttatus genome.</title>
        <authorList>
            <person name="Bian C."/>
        </authorList>
    </citation>
    <scope>NUCLEOTIDE SEQUENCE</scope>
    <source>
        <strain evidence="7">Male_cb2023</strain>
        <tissue evidence="7">Muscle</tissue>
    </source>
</reference>
<protein>
    <recommendedName>
        <fullName evidence="6">G-protein coupled receptors family 1 profile domain-containing protein</fullName>
    </recommendedName>
</protein>
<dbReference type="Proteomes" id="UP001274896">
    <property type="component" value="Unassembled WGS sequence"/>
</dbReference>
<feature type="transmembrane region" description="Helical" evidence="5">
    <location>
        <begin position="45"/>
        <end position="66"/>
    </location>
</feature>
<dbReference type="PRINTS" id="PR00237">
    <property type="entry name" value="GPCRRHODOPSN"/>
</dbReference>
<evidence type="ECO:0000256" key="1">
    <source>
        <dbReference type="ARBA" id="ARBA00004370"/>
    </source>
</evidence>
<name>A0AAE0Q7Z0_9TELE</name>
<evidence type="ECO:0000256" key="4">
    <source>
        <dbReference type="ARBA" id="ARBA00023136"/>
    </source>
</evidence>
<feature type="domain" description="G-protein coupled receptors family 1 profile" evidence="6">
    <location>
        <begin position="25"/>
        <end position="242"/>
    </location>
</feature>
<evidence type="ECO:0000259" key="6">
    <source>
        <dbReference type="PROSITE" id="PS50262"/>
    </source>
</evidence>
<keyword evidence="4 5" id="KW-0472">Membrane</keyword>